<reference evidence="1 2" key="1">
    <citation type="journal article" date="2016" name="PLoS ONE">
        <title>Sequence Assembly of Yarrowia lipolytica Strain W29/CLIB89 Shows Transposable Element Diversity.</title>
        <authorList>
            <person name="Magnan C."/>
            <person name="Yu J."/>
            <person name="Chang I."/>
            <person name="Jahn E."/>
            <person name="Kanomata Y."/>
            <person name="Wu J."/>
            <person name="Zeller M."/>
            <person name="Oakes M."/>
            <person name="Baldi P."/>
            <person name="Sandmeyer S."/>
        </authorList>
    </citation>
    <scope>NUCLEOTIDE SEQUENCE [LARGE SCALE GENOMIC DNA]</scope>
    <source>
        <strain evidence="2">CLIB89(W29)</strain>
    </source>
</reference>
<dbReference type="VEuPathDB" id="FungiDB:YALI1_E31540g"/>
<proteinExistence type="predicted"/>
<accession>A0A1D8NK40</accession>
<dbReference type="GeneID" id="94583736"/>
<protein>
    <submittedName>
        <fullName evidence="1">Uncharacterized protein</fullName>
    </submittedName>
</protein>
<dbReference type="EMBL" id="CP017557">
    <property type="protein sequence ID" value="AOW06000.1"/>
    <property type="molecule type" value="Genomic_DNA"/>
</dbReference>
<evidence type="ECO:0000313" key="1">
    <source>
        <dbReference type="EMBL" id="AOW06000.1"/>
    </source>
</evidence>
<evidence type="ECO:0000313" key="2">
    <source>
        <dbReference type="Proteomes" id="UP000182444"/>
    </source>
</evidence>
<sequence length="83" mass="9791">MLSGKIVVWPCTGSVGDCLVYMRGLKSEYIESYCSQAVGLEVVQKPTTSKYRKEVQGRFDQLLQLRRENWFDLKKYSCWRYKI</sequence>
<organism evidence="1 2">
    <name type="scientific">Yarrowia lipolytica</name>
    <name type="common">Candida lipolytica</name>
    <dbReference type="NCBI Taxonomy" id="4952"/>
    <lineage>
        <taxon>Eukaryota</taxon>
        <taxon>Fungi</taxon>
        <taxon>Dikarya</taxon>
        <taxon>Ascomycota</taxon>
        <taxon>Saccharomycotina</taxon>
        <taxon>Dipodascomycetes</taxon>
        <taxon>Dipodascales</taxon>
        <taxon>Dipodascales incertae sedis</taxon>
        <taxon>Yarrowia</taxon>
    </lineage>
</organism>
<gene>
    <name evidence="1" type="ORF">YALI1_E31540g</name>
</gene>
<name>A0A1D8NK40_YARLL</name>
<dbReference type="Proteomes" id="UP000182444">
    <property type="component" value="Chromosome 1E"/>
</dbReference>
<dbReference type="AlphaFoldDB" id="A0A1D8NK40"/>
<dbReference type="RefSeq" id="XP_068139235.1">
    <property type="nucleotide sequence ID" value="XM_068283134.1"/>
</dbReference>